<dbReference type="AlphaFoldDB" id="A0A1B3B9X1"/>
<dbReference type="EMBL" id="CP012418">
    <property type="protein sequence ID" value="AOE49594.1"/>
    <property type="molecule type" value="Genomic_DNA"/>
</dbReference>
<keyword evidence="3" id="KW-1185">Reference proteome</keyword>
<feature type="signal peptide" evidence="1">
    <location>
        <begin position="1"/>
        <end position="41"/>
    </location>
</feature>
<name>A0A1B3B9X1_9GAMM</name>
<reference evidence="3" key="1">
    <citation type="submission" date="2015-08" db="EMBL/GenBank/DDBJ databases">
        <authorList>
            <person name="Kim K.M."/>
        </authorList>
    </citation>
    <scope>NUCLEOTIDE SEQUENCE [LARGE SCALE GENOMIC DNA]</scope>
    <source>
        <strain evidence="3">KCTC 23892</strain>
    </source>
</reference>
<dbReference type="KEGG" id="ksd:KS2013_872"/>
<gene>
    <name evidence="2" type="ORF">KS2013_872</name>
</gene>
<dbReference type="Proteomes" id="UP000094147">
    <property type="component" value="Chromosome"/>
</dbReference>
<keyword evidence="1" id="KW-0732">Signal</keyword>
<dbReference type="STRING" id="1144748.KS2013_872"/>
<dbReference type="OrthoDB" id="5643368at2"/>
<protein>
    <submittedName>
        <fullName evidence="2">Uncharacterized protein</fullName>
    </submittedName>
</protein>
<dbReference type="RefSeq" id="WP_068990287.1">
    <property type="nucleotide sequence ID" value="NZ_CP012418.1"/>
</dbReference>
<feature type="chain" id="PRO_5008544063" evidence="1">
    <location>
        <begin position="42"/>
        <end position="202"/>
    </location>
</feature>
<proteinExistence type="predicted"/>
<accession>A0A1B3B9X1</accession>
<evidence type="ECO:0000313" key="2">
    <source>
        <dbReference type="EMBL" id="AOE49594.1"/>
    </source>
</evidence>
<evidence type="ECO:0000313" key="3">
    <source>
        <dbReference type="Proteomes" id="UP000094147"/>
    </source>
</evidence>
<sequence length="202" mass="22365" precursor="true">MFRSKVSVLFSRYFLVRFSFCSLCTLSLFALTLFYSSPSYADDVLTSQNLKVCKSKYALCTTAKCTPIDGTNAVSCVCDVKKGYSVGSDACEDKKAEKSGALVSRYYPVKSFAVCQNDREWAYCLDAPCMIDKKTGKANCTCSTRKGGDMYVITTDKYTPDTCTTDIISSATVSSIMEVTEFLKSSEELPPKDFKILNKIDK</sequence>
<evidence type="ECO:0000256" key="1">
    <source>
        <dbReference type="SAM" id="SignalP"/>
    </source>
</evidence>
<organism evidence="2 3">
    <name type="scientific">Kangiella sediminilitoris</name>
    <dbReference type="NCBI Taxonomy" id="1144748"/>
    <lineage>
        <taxon>Bacteria</taxon>
        <taxon>Pseudomonadati</taxon>
        <taxon>Pseudomonadota</taxon>
        <taxon>Gammaproteobacteria</taxon>
        <taxon>Kangiellales</taxon>
        <taxon>Kangiellaceae</taxon>
        <taxon>Kangiella</taxon>
    </lineage>
</organism>